<proteinExistence type="predicted"/>
<reference evidence="1 2" key="1">
    <citation type="submission" date="2018-03" db="EMBL/GenBank/DDBJ databases">
        <title>Draft Genome Sequences of the Obligatory Marine Myxobacteria Enhygromyxa salina SWB005.</title>
        <authorList>
            <person name="Poehlein A."/>
            <person name="Moghaddam J.A."/>
            <person name="Harms H."/>
            <person name="Alanjari M."/>
            <person name="Koenig G.M."/>
            <person name="Daniel R."/>
            <person name="Schaeberle T.F."/>
        </authorList>
    </citation>
    <scope>NUCLEOTIDE SEQUENCE [LARGE SCALE GENOMIC DNA]</scope>
    <source>
        <strain evidence="1 2">SWB005</strain>
    </source>
</reference>
<keyword evidence="2" id="KW-1185">Reference proteome</keyword>
<evidence type="ECO:0000313" key="1">
    <source>
        <dbReference type="EMBL" id="PRQ03589.1"/>
    </source>
</evidence>
<comment type="caution">
    <text evidence="1">The sequence shown here is derived from an EMBL/GenBank/DDBJ whole genome shotgun (WGS) entry which is preliminary data.</text>
</comment>
<dbReference type="EMBL" id="PVNK01000076">
    <property type="protein sequence ID" value="PRQ03589.1"/>
    <property type="molecule type" value="Genomic_DNA"/>
</dbReference>
<dbReference type="AlphaFoldDB" id="A0A2S9YEQ1"/>
<dbReference type="Proteomes" id="UP000237968">
    <property type="component" value="Unassembled WGS sequence"/>
</dbReference>
<name>A0A2S9YEQ1_9BACT</name>
<accession>A0A2S9YEQ1</accession>
<sequence>MSSIESSAPKLASLPRQARQQDEVLDRLDSRAQAARAFLIQLVAREIQLSARVAGWLRTTGQHVTALGMSELADECVRLAAETWELREQLVGLVHRLVARRNRGLGRRRINVVLLLEQPLSDAMVEFVDLNEVAITSATPWAELAALSAVERMLAGAVPIAIDIAGIDDDFPHSHGDLVEAAQLYEQRSLRARALYEAISTIRAANPKHREITREITDRAIDIFTKITSESAELGRQLDSWRHSHNG</sequence>
<gene>
    <name evidence="1" type="ORF">ENSA5_14240</name>
</gene>
<evidence type="ECO:0000313" key="2">
    <source>
        <dbReference type="Proteomes" id="UP000237968"/>
    </source>
</evidence>
<organism evidence="1 2">
    <name type="scientific">Enhygromyxa salina</name>
    <dbReference type="NCBI Taxonomy" id="215803"/>
    <lineage>
        <taxon>Bacteria</taxon>
        <taxon>Pseudomonadati</taxon>
        <taxon>Myxococcota</taxon>
        <taxon>Polyangia</taxon>
        <taxon>Nannocystales</taxon>
        <taxon>Nannocystaceae</taxon>
        <taxon>Enhygromyxa</taxon>
    </lineage>
</organism>
<protein>
    <submittedName>
        <fullName evidence="1">Uncharacterized protein</fullName>
    </submittedName>
</protein>